<dbReference type="Proteomes" id="UP000887568">
    <property type="component" value="Unplaced"/>
</dbReference>
<proteinExistence type="inferred from homology"/>
<feature type="compositionally biased region" description="Basic residues" evidence="2">
    <location>
        <begin position="1"/>
        <end position="11"/>
    </location>
</feature>
<sequence length="342" mass="37235">MPLFPKKKGDKKQKGGLTEYEQQPDSDQTNSKEVYPPAPTPAQPQQANGGQAPAPAPRKLVFYTQLAHGSSTERIEGFTNVRELYEEISKSFDIPAVDILFCTLNTHKVDMDKLLGGQIGLEDLIVAHVKGAPKSIECMKSEASLGLTITDNGAGYAFIKRIKENSVMESIAEVLVGDHIAAINGKSMVGSRHFEVAKEFKDLPVGFSFTVNFVEPKKAFTKIAPRSAAPPAPSPMAAMPTEDKVGTGRETLRLHSSGPAEIVKDEPDKFETNAIAKCDDMLESFFGIRDETLAETLVGLFKGNSDFPGFMTSVLEELGDLESEDFVYDLWGMMGDVKAGRL</sequence>
<evidence type="ECO:0000313" key="4">
    <source>
        <dbReference type="EnsemblMetazoa" id="XP_038048380.1"/>
    </source>
</evidence>
<dbReference type="GeneID" id="119722378"/>
<evidence type="ECO:0000256" key="1">
    <source>
        <dbReference type="ARBA" id="ARBA00009011"/>
    </source>
</evidence>
<dbReference type="InterPro" id="IPR036034">
    <property type="entry name" value="PDZ_sf"/>
</dbReference>
<dbReference type="Pfam" id="PF25082">
    <property type="entry name" value="GIPC1_GH2"/>
    <property type="match status" value="1"/>
</dbReference>
<protein>
    <recommendedName>
        <fullName evidence="3">PDZ domain-containing protein</fullName>
    </recommendedName>
</protein>
<feature type="region of interest" description="Disordered" evidence="2">
    <location>
        <begin position="1"/>
        <end position="55"/>
    </location>
</feature>
<dbReference type="RefSeq" id="XP_038048380.1">
    <property type="nucleotide sequence ID" value="XM_038192452.1"/>
</dbReference>
<dbReference type="CDD" id="cd06707">
    <property type="entry name" value="PDZ_GIPC"/>
    <property type="match status" value="1"/>
</dbReference>
<feature type="compositionally biased region" description="Polar residues" evidence="2">
    <location>
        <begin position="20"/>
        <end position="32"/>
    </location>
</feature>
<dbReference type="InterPro" id="IPR056814">
    <property type="entry name" value="GIPC1-3_GH1"/>
</dbReference>
<dbReference type="PANTHER" id="PTHR12259">
    <property type="entry name" value="RGS-GAIP INTERACTING PROTEIN GIPC"/>
    <property type="match status" value="1"/>
</dbReference>
<organism evidence="4 5">
    <name type="scientific">Patiria miniata</name>
    <name type="common">Bat star</name>
    <name type="synonym">Asterina miniata</name>
    <dbReference type="NCBI Taxonomy" id="46514"/>
    <lineage>
        <taxon>Eukaryota</taxon>
        <taxon>Metazoa</taxon>
        <taxon>Echinodermata</taxon>
        <taxon>Eleutherozoa</taxon>
        <taxon>Asterozoa</taxon>
        <taxon>Asteroidea</taxon>
        <taxon>Valvatacea</taxon>
        <taxon>Valvatida</taxon>
        <taxon>Asterinidae</taxon>
        <taxon>Patiria</taxon>
    </lineage>
</organism>
<dbReference type="AlphaFoldDB" id="A0A913ZBW3"/>
<dbReference type="EnsemblMetazoa" id="XM_038192452.1">
    <property type="protein sequence ID" value="XP_038048380.1"/>
    <property type="gene ID" value="LOC119722378"/>
</dbReference>
<dbReference type="Pfam" id="PF00595">
    <property type="entry name" value="PDZ"/>
    <property type="match status" value="1"/>
</dbReference>
<dbReference type="PANTHER" id="PTHR12259:SF1">
    <property type="entry name" value="GH21964P"/>
    <property type="match status" value="1"/>
</dbReference>
<evidence type="ECO:0000259" key="3">
    <source>
        <dbReference type="PROSITE" id="PS50106"/>
    </source>
</evidence>
<dbReference type="OrthoDB" id="6509831at2759"/>
<accession>A0A913ZBW3</accession>
<dbReference type="InterPro" id="IPR017379">
    <property type="entry name" value="GIPC1/2/3"/>
</dbReference>
<dbReference type="InterPro" id="IPR055349">
    <property type="entry name" value="GH2_GIPC"/>
</dbReference>
<evidence type="ECO:0000313" key="5">
    <source>
        <dbReference type="Proteomes" id="UP000887568"/>
    </source>
</evidence>
<keyword evidence="5" id="KW-1185">Reference proteome</keyword>
<name>A0A913ZBW3_PATMI</name>
<dbReference type="OMA" id="ETATNCE"/>
<dbReference type="SUPFAM" id="SSF50156">
    <property type="entry name" value="PDZ domain-like"/>
    <property type="match status" value="1"/>
</dbReference>
<dbReference type="PROSITE" id="PS50106">
    <property type="entry name" value="PDZ"/>
    <property type="match status" value="1"/>
</dbReference>
<dbReference type="FunFam" id="2.30.42.10:FF:000097">
    <property type="entry name" value="PDZ domain-containing protein GIPC1 isoform 1"/>
    <property type="match status" value="1"/>
</dbReference>
<dbReference type="InterPro" id="IPR001478">
    <property type="entry name" value="PDZ"/>
</dbReference>
<feature type="domain" description="PDZ" evidence="3">
    <location>
        <begin position="135"/>
        <end position="202"/>
    </location>
</feature>
<dbReference type="SMART" id="SM00228">
    <property type="entry name" value="PDZ"/>
    <property type="match status" value="1"/>
</dbReference>
<dbReference type="Gene3D" id="2.30.42.10">
    <property type="match status" value="1"/>
</dbReference>
<feature type="compositionally biased region" description="Low complexity" evidence="2">
    <location>
        <begin position="43"/>
        <end position="53"/>
    </location>
</feature>
<dbReference type="Pfam" id="PF25083">
    <property type="entry name" value="GIPC1_GH1"/>
    <property type="match status" value="1"/>
</dbReference>
<comment type="similarity">
    <text evidence="1">Belongs to the GIPC family.</text>
</comment>
<evidence type="ECO:0000256" key="2">
    <source>
        <dbReference type="SAM" id="MobiDB-lite"/>
    </source>
</evidence>
<reference evidence="4" key="1">
    <citation type="submission" date="2022-11" db="UniProtKB">
        <authorList>
            <consortium name="EnsemblMetazoa"/>
        </authorList>
    </citation>
    <scope>IDENTIFICATION</scope>
</reference>